<proteinExistence type="predicted"/>
<gene>
    <name evidence="1" type="ORF">TCM_003704</name>
</gene>
<dbReference type="EMBL" id="CM001879">
    <property type="protein sequence ID" value="EOX94209.1"/>
    <property type="molecule type" value="Genomic_DNA"/>
</dbReference>
<dbReference type="Proteomes" id="UP000026915">
    <property type="component" value="Chromosome 1"/>
</dbReference>
<dbReference type="AlphaFoldDB" id="A0A061DN56"/>
<dbReference type="InParanoid" id="A0A061DN56"/>
<dbReference type="HOGENOM" id="CLU_2201812_0_0_1"/>
<organism evidence="1 2">
    <name type="scientific">Theobroma cacao</name>
    <name type="common">Cacao</name>
    <name type="synonym">Cocoa</name>
    <dbReference type="NCBI Taxonomy" id="3641"/>
    <lineage>
        <taxon>Eukaryota</taxon>
        <taxon>Viridiplantae</taxon>
        <taxon>Streptophyta</taxon>
        <taxon>Embryophyta</taxon>
        <taxon>Tracheophyta</taxon>
        <taxon>Spermatophyta</taxon>
        <taxon>Magnoliopsida</taxon>
        <taxon>eudicotyledons</taxon>
        <taxon>Gunneridae</taxon>
        <taxon>Pentapetalae</taxon>
        <taxon>rosids</taxon>
        <taxon>malvids</taxon>
        <taxon>Malvales</taxon>
        <taxon>Malvaceae</taxon>
        <taxon>Byttnerioideae</taxon>
        <taxon>Theobroma</taxon>
    </lineage>
</organism>
<protein>
    <submittedName>
        <fullName evidence="1">Uncharacterized protein</fullName>
    </submittedName>
</protein>
<evidence type="ECO:0000313" key="2">
    <source>
        <dbReference type="Proteomes" id="UP000026915"/>
    </source>
</evidence>
<accession>A0A061DN56</accession>
<dbReference type="Gramene" id="EOX94209">
    <property type="protein sequence ID" value="EOX94209"/>
    <property type="gene ID" value="TCM_003704"/>
</dbReference>
<evidence type="ECO:0000313" key="1">
    <source>
        <dbReference type="EMBL" id="EOX94209.1"/>
    </source>
</evidence>
<name>A0A061DN56_THECC</name>
<sequence length="108" mass="12521">MFMGMGHLTALAVSMGYLDEECQRLCICVLICLNYFLHRFPHCSSVNTTLSCPAISPSAESIRARRRKKKSIPRVRNWRRDLAFFQMNKDKNDKSIFFKSGDLVILFK</sequence>
<keyword evidence="2" id="KW-1185">Reference proteome</keyword>
<reference evidence="1 2" key="1">
    <citation type="journal article" date="2013" name="Genome Biol.">
        <title>The genome sequence of the most widely cultivated cacao type and its use to identify candidate genes regulating pod color.</title>
        <authorList>
            <person name="Motamayor J.C."/>
            <person name="Mockaitis K."/>
            <person name="Schmutz J."/>
            <person name="Haiminen N."/>
            <person name="Iii D.L."/>
            <person name="Cornejo O."/>
            <person name="Findley S.D."/>
            <person name="Zheng P."/>
            <person name="Utro F."/>
            <person name="Royaert S."/>
            <person name="Saski C."/>
            <person name="Jenkins J."/>
            <person name="Podicheti R."/>
            <person name="Zhao M."/>
            <person name="Scheffler B.E."/>
            <person name="Stack J.C."/>
            <person name="Feltus F.A."/>
            <person name="Mustiga G.M."/>
            <person name="Amores F."/>
            <person name="Phillips W."/>
            <person name="Marelli J.P."/>
            <person name="May G.D."/>
            <person name="Shapiro H."/>
            <person name="Ma J."/>
            <person name="Bustamante C.D."/>
            <person name="Schnell R.J."/>
            <person name="Main D."/>
            <person name="Gilbert D."/>
            <person name="Parida L."/>
            <person name="Kuhn D.N."/>
        </authorList>
    </citation>
    <scope>NUCLEOTIDE SEQUENCE [LARGE SCALE GENOMIC DNA]</scope>
    <source>
        <strain evidence="2">cv. Matina 1-6</strain>
    </source>
</reference>